<feature type="compositionally biased region" description="Basic and acidic residues" evidence="1">
    <location>
        <begin position="380"/>
        <end position="394"/>
    </location>
</feature>
<proteinExistence type="predicted"/>
<name>A0A7S1BZ14_9STRA</name>
<feature type="region of interest" description="Disordered" evidence="1">
    <location>
        <begin position="352"/>
        <end position="427"/>
    </location>
</feature>
<reference evidence="3" key="1">
    <citation type="submission" date="2021-01" db="EMBL/GenBank/DDBJ databases">
        <authorList>
            <person name="Corre E."/>
            <person name="Pelletier E."/>
            <person name="Niang G."/>
            <person name="Scheremetjew M."/>
            <person name="Finn R."/>
            <person name="Kale V."/>
            <person name="Holt S."/>
            <person name="Cochrane G."/>
            <person name="Meng A."/>
            <person name="Brown T."/>
            <person name="Cohen L."/>
        </authorList>
    </citation>
    <scope>NUCLEOTIDE SEQUENCE</scope>
    <source>
        <strain evidence="3">308</strain>
    </source>
</reference>
<evidence type="ECO:0000256" key="1">
    <source>
        <dbReference type="SAM" id="MobiDB-lite"/>
    </source>
</evidence>
<evidence type="ECO:0000313" key="3">
    <source>
        <dbReference type="EMBL" id="CAD8901128.1"/>
    </source>
</evidence>
<gene>
    <name evidence="3" type="ORF">CHYS00102_LOCUS28347</name>
</gene>
<dbReference type="PANTHER" id="PTHR46370:SF1">
    <property type="entry name" value="GPALPP MOTIFS-CONTAINING PROTEIN 1"/>
    <property type="match status" value="1"/>
</dbReference>
<protein>
    <recommendedName>
        <fullName evidence="2">DUF3752 domain-containing protein</fullName>
    </recommendedName>
</protein>
<dbReference type="Pfam" id="PF12572">
    <property type="entry name" value="DUF3752"/>
    <property type="match status" value="1"/>
</dbReference>
<feature type="compositionally biased region" description="Polar residues" evidence="1">
    <location>
        <begin position="366"/>
        <end position="377"/>
    </location>
</feature>
<sequence length="466" mass="51194">MIIKTTVKVKKAAGAETEGARAAVGVVVTTAVEGIARRMIRKTTPPVKTEEAPQLMITVGKNGNMSSKASAADGGGTMTTQTAAPAASRNLSHPSQILLFNCCSIREGWQRRPCPPAYLRVVHSVVQGRINRYLSPNAIRYSIRDRILPSVTLSAGRIMCCWELQMEMGFFRSLGCVEVEVEDEKDECNDEDTQGCWGYGLPEEIIDGDQHFDEEMSQEPNIKPSQVADRIRLVLSACESRAVAVEKARRMKGPAMPPPSYQLGLGAADDDDEEEIGPIMPGSGREIRALSADHIEAMAERTALELAVAAGKKPRSALENTIGGGKNMREEWMITPGEYNYLDGVQGKTVGRTFKNEKGHNREGRSTATMSSGVSSETQEEMKRLAKEHTEKRGPSLVDLHRQKKQKEKEKSKEQGAGRGSRFNWNRENDLDAGRRVDKNYLAMVLGGAKDGLQDKFHGNITKGFM</sequence>
<feature type="domain" description="DUF3752" evidence="2">
    <location>
        <begin position="327"/>
        <end position="457"/>
    </location>
</feature>
<accession>A0A7S1BZ14</accession>
<feature type="compositionally biased region" description="Basic and acidic residues" evidence="1">
    <location>
        <begin position="407"/>
        <end position="416"/>
    </location>
</feature>
<dbReference type="PANTHER" id="PTHR46370">
    <property type="entry name" value="GPALPP MOTIFS-CONTAINING PROTEIN 1"/>
    <property type="match status" value="1"/>
</dbReference>
<dbReference type="InterPro" id="IPR046331">
    <property type="entry name" value="GPAM1-like"/>
</dbReference>
<dbReference type="AlphaFoldDB" id="A0A7S1BZ14"/>
<dbReference type="InterPro" id="IPR022226">
    <property type="entry name" value="DUF3752"/>
</dbReference>
<evidence type="ECO:0000259" key="2">
    <source>
        <dbReference type="Pfam" id="PF12572"/>
    </source>
</evidence>
<feature type="compositionally biased region" description="Polar residues" evidence="1">
    <location>
        <begin position="78"/>
        <end position="88"/>
    </location>
</feature>
<feature type="region of interest" description="Disordered" evidence="1">
    <location>
        <begin position="66"/>
        <end position="88"/>
    </location>
</feature>
<organism evidence="3">
    <name type="scientific">Corethron hystrix</name>
    <dbReference type="NCBI Taxonomy" id="216773"/>
    <lineage>
        <taxon>Eukaryota</taxon>
        <taxon>Sar</taxon>
        <taxon>Stramenopiles</taxon>
        <taxon>Ochrophyta</taxon>
        <taxon>Bacillariophyta</taxon>
        <taxon>Coscinodiscophyceae</taxon>
        <taxon>Corethrophycidae</taxon>
        <taxon>Corethrales</taxon>
        <taxon>Corethraceae</taxon>
        <taxon>Corethron</taxon>
    </lineage>
</organism>
<dbReference type="EMBL" id="HBFR01038826">
    <property type="protein sequence ID" value="CAD8901128.1"/>
    <property type="molecule type" value="Transcribed_RNA"/>
</dbReference>
<feature type="compositionally biased region" description="Basic and acidic residues" evidence="1">
    <location>
        <begin position="354"/>
        <end position="365"/>
    </location>
</feature>